<dbReference type="PANTHER" id="PTHR11088:SF60">
    <property type="entry name" value="TRNA DIMETHYLALLYLTRANSFERASE"/>
    <property type="match status" value="1"/>
</dbReference>
<organism evidence="14 15">
    <name type="scientific">Riemerella anatipestifer</name>
    <name type="common">Moraxella anatipestifer</name>
    <dbReference type="NCBI Taxonomy" id="34085"/>
    <lineage>
        <taxon>Bacteria</taxon>
        <taxon>Pseudomonadati</taxon>
        <taxon>Bacteroidota</taxon>
        <taxon>Flavobacteriia</taxon>
        <taxon>Flavobacteriales</taxon>
        <taxon>Weeksellaceae</taxon>
        <taxon>Riemerella</taxon>
    </lineage>
</organism>
<keyword evidence="5 10" id="KW-0819">tRNA processing</keyword>
<accession>A0A1S7DS85</accession>
<dbReference type="SUPFAM" id="SSF52540">
    <property type="entry name" value="P-loop containing nucleoside triphosphate hydrolases"/>
    <property type="match status" value="2"/>
</dbReference>
<keyword evidence="4 10" id="KW-0808">Transferase</keyword>
<evidence type="ECO:0000256" key="3">
    <source>
        <dbReference type="ARBA" id="ARBA00005842"/>
    </source>
</evidence>
<feature type="site" description="Interaction with substrate tRNA" evidence="10">
    <location>
        <position position="101"/>
    </location>
</feature>
<dbReference type="GO" id="GO:0006400">
    <property type="term" value="P:tRNA modification"/>
    <property type="evidence" value="ECO:0007669"/>
    <property type="project" value="TreeGrafter"/>
</dbReference>
<dbReference type="EC" id="2.5.1.75" evidence="10"/>
<comment type="catalytic activity">
    <reaction evidence="9 10 11">
        <text>adenosine(37) in tRNA + dimethylallyl diphosphate = N(6)-dimethylallyladenosine(37) in tRNA + diphosphate</text>
        <dbReference type="Rhea" id="RHEA:26482"/>
        <dbReference type="Rhea" id="RHEA-COMP:10162"/>
        <dbReference type="Rhea" id="RHEA-COMP:10375"/>
        <dbReference type="ChEBI" id="CHEBI:33019"/>
        <dbReference type="ChEBI" id="CHEBI:57623"/>
        <dbReference type="ChEBI" id="CHEBI:74411"/>
        <dbReference type="ChEBI" id="CHEBI:74415"/>
        <dbReference type="EC" id="2.5.1.75"/>
    </reaction>
</comment>
<dbReference type="InterPro" id="IPR027417">
    <property type="entry name" value="P-loop_NTPase"/>
</dbReference>
<evidence type="ECO:0000256" key="10">
    <source>
        <dbReference type="HAMAP-Rule" id="MF_00185"/>
    </source>
</evidence>
<evidence type="ECO:0000256" key="11">
    <source>
        <dbReference type="RuleBase" id="RU003783"/>
    </source>
</evidence>
<dbReference type="PANTHER" id="PTHR11088">
    <property type="entry name" value="TRNA DIMETHYLALLYLTRANSFERASE"/>
    <property type="match status" value="1"/>
</dbReference>
<evidence type="ECO:0000313" key="15">
    <source>
        <dbReference type="Proteomes" id="UP000189883"/>
    </source>
</evidence>
<dbReference type="AlphaFoldDB" id="A0A1S7DS85"/>
<dbReference type="InterPro" id="IPR039657">
    <property type="entry name" value="Dimethylallyltransferase"/>
</dbReference>
<comment type="similarity">
    <text evidence="3 10 13">Belongs to the IPP transferase family.</text>
</comment>
<dbReference type="GO" id="GO:0052381">
    <property type="term" value="F:tRNA dimethylallyltransferase activity"/>
    <property type="evidence" value="ECO:0007669"/>
    <property type="project" value="UniProtKB-UniRule"/>
</dbReference>
<comment type="caution">
    <text evidence="10">Lacks conserved residue(s) required for the propagation of feature annotation.</text>
</comment>
<evidence type="ECO:0000256" key="13">
    <source>
        <dbReference type="RuleBase" id="RU003785"/>
    </source>
</evidence>
<keyword evidence="7 10" id="KW-0067">ATP-binding</keyword>
<dbReference type="Gene3D" id="3.40.50.300">
    <property type="entry name" value="P-loop containing nucleotide triphosphate hydrolases"/>
    <property type="match status" value="1"/>
</dbReference>
<dbReference type="NCBIfam" id="TIGR00174">
    <property type="entry name" value="miaA"/>
    <property type="match status" value="1"/>
</dbReference>
<evidence type="ECO:0000256" key="4">
    <source>
        <dbReference type="ARBA" id="ARBA00022679"/>
    </source>
</evidence>
<evidence type="ECO:0000256" key="5">
    <source>
        <dbReference type="ARBA" id="ARBA00022694"/>
    </source>
</evidence>
<comment type="function">
    <text evidence="2 10 12">Catalyzes the transfer of a dimethylallyl group onto the adenine at position 37 in tRNAs that read codons beginning with uridine, leading to the formation of N6-(dimethylallyl)adenosine (i(6)A).</text>
</comment>
<dbReference type="GO" id="GO:0005524">
    <property type="term" value="F:ATP binding"/>
    <property type="evidence" value="ECO:0007669"/>
    <property type="project" value="UniProtKB-UniRule"/>
</dbReference>
<dbReference type="Pfam" id="PF01715">
    <property type="entry name" value="IPPT"/>
    <property type="match status" value="1"/>
</dbReference>
<dbReference type="RefSeq" id="WP_079207233.1">
    <property type="nucleotide sequence ID" value="NZ_CP011859.1"/>
</dbReference>
<feature type="binding site" evidence="10">
    <location>
        <begin position="12"/>
        <end position="17"/>
    </location>
    <ligand>
        <name>substrate</name>
    </ligand>
</feature>
<comment type="subunit">
    <text evidence="10">Monomer.</text>
</comment>
<evidence type="ECO:0000256" key="8">
    <source>
        <dbReference type="ARBA" id="ARBA00022842"/>
    </source>
</evidence>
<comment type="cofactor">
    <cofactor evidence="1 10">
        <name>Mg(2+)</name>
        <dbReference type="ChEBI" id="CHEBI:18420"/>
    </cofactor>
</comment>
<protein>
    <recommendedName>
        <fullName evidence="10">tRNA dimethylallyltransferase</fullName>
        <ecNumber evidence="10">2.5.1.75</ecNumber>
    </recommendedName>
    <alternativeName>
        <fullName evidence="10">Dimethylallyl diphosphate:tRNA dimethylallyltransferase</fullName>
        <shortName evidence="10">DMAPP:tRNA dimethylallyltransferase</shortName>
        <shortName evidence="10">DMATase</shortName>
    </alternativeName>
    <alternativeName>
        <fullName evidence="10">Isopentenyl-diphosphate:tRNA isopentenyltransferase</fullName>
        <shortName evidence="10">IPP transferase</shortName>
        <shortName evidence="10">IPPT</shortName>
        <shortName evidence="10">IPTase</shortName>
    </alternativeName>
</protein>
<evidence type="ECO:0000256" key="7">
    <source>
        <dbReference type="ARBA" id="ARBA00022840"/>
    </source>
</evidence>
<name>A0A1S7DS85_RIEAN</name>
<dbReference type="Gene3D" id="1.10.20.140">
    <property type="match status" value="1"/>
</dbReference>
<dbReference type="HAMAP" id="MF_00185">
    <property type="entry name" value="IPP_trans"/>
    <property type="match status" value="1"/>
</dbReference>
<dbReference type="InterPro" id="IPR018022">
    <property type="entry name" value="IPT"/>
</dbReference>
<gene>
    <name evidence="10 14" type="primary">miaA</name>
    <name evidence="14" type="ORF">AB406_1043</name>
</gene>
<keyword evidence="8 10" id="KW-0460">Magnesium</keyword>
<evidence type="ECO:0000256" key="9">
    <source>
        <dbReference type="ARBA" id="ARBA00049563"/>
    </source>
</evidence>
<proteinExistence type="inferred from homology"/>
<evidence type="ECO:0000256" key="2">
    <source>
        <dbReference type="ARBA" id="ARBA00003213"/>
    </source>
</evidence>
<evidence type="ECO:0000256" key="1">
    <source>
        <dbReference type="ARBA" id="ARBA00001946"/>
    </source>
</evidence>
<dbReference type="Proteomes" id="UP000189883">
    <property type="component" value="Chromosome"/>
</dbReference>
<evidence type="ECO:0000313" key="14">
    <source>
        <dbReference type="EMBL" id="AQY21992.1"/>
    </source>
</evidence>
<reference evidence="14 15" key="1">
    <citation type="submission" date="2015-06" db="EMBL/GenBank/DDBJ databases">
        <title>R. anatipestifer strain HXb2 is the most virulent strain so far, and the genome sequence would help us uncover the pathogenesis.</title>
        <authorList>
            <person name="Hu Q."/>
            <person name="Qi J."/>
            <person name="Bo H."/>
            <person name="Liu G."/>
            <person name="Tao M."/>
            <person name="Ding Y."/>
            <person name="Xue Y."/>
        </authorList>
    </citation>
    <scope>NUCLEOTIDE SEQUENCE [LARGE SCALE GENOMIC DNA]</scope>
    <source>
        <strain evidence="14 15">HXb2</strain>
    </source>
</reference>
<sequence length="302" mass="34754">MARTLISVVGPTGIGKTELAIKIAQFFGTEILSCDSRQFFKEMPIGTAAPSKEELAIVPHHFIGHLSITEDYSIGRYEKEVLALLDKLFQKYKVVVMVGGSGMYEEAVVEGLNDLPEANEDCIKELEQILNKEGIEALQKQLEAQDEAYYQQVDKDNPRRLIRALDIIKQTGKPYSEIIAETKPKRDFNTIRIVLTAPREIIYERINQRVDRMMEKGLLDEVKGLLQYQDRVALNTVGYTELFNYLNGDWELDFAVSEIKKNSRRYAKRQMTWNRKLPHLIELSHQYSKEELVSLLNNLNLK</sequence>
<evidence type="ECO:0000256" key="12">
    <source>
        <dbReference type="RuleBase" id="RU003784"/>
    </source>
</evidence>
<evidence type="ECO:0000256" key="6">
    <source>
        <dbReference type="ARBA" id="ARBA00022741"/>
    </source>
</evidence>
<dbReference type="EMBL" id="CP011859">
    <property type="protein sequence ID" value="AQY21992.1"/>
    <property type="molecule type" value="Genomic_DNA"/>
</dbReference>
<feature type="binding site" evidence="10">
    <location>
        <begin position="10"/>
        <end position="17"/>
    </location>
    <ligand>
        <name>ATP</name>
        <dbReference type="ChEBI" id="CHEBI:30616"/>
    </ligand>
</feature>
<keyword evidence="6 10" id="KW-0547">Nucleotide-binding</keyword>
<feature type="region of interest" description="Interaction with substrate tRNA" evidence="10">
    <location>
        <begin position="35"/>
        <end position="38"/>
    </location>
</feature>